<name>A0AC34PZT4_9BILA</name>
<evidence type="ECO:0000313" key="2">
    <source>
        <dbReference type="WBParaSite" id="JU765_v2.g11612.t1"/>
    </source>
</evidence>
<dbReference type="Proteomes" id="UP000887576">
    <property type="component" value="Unplaced"/>
</dbReference>
<accession>A0AC34PZT4</accession>
<organism evidence="1 2">
    <name type="scientific">Panagrolaimus sp. JU765</name>
    <dbReference type="NCBI Taxonomy" id="591449"/>
    <lineage>
        <taxon>Eukaryota</taxon>
        <taxon>Metazoa</taxon>
        <taxon>Ecdysozoa</taxon>
        <taxon>Nematoda</taxon>
        <taxon>Chromadorea</taxon>
        <taxon>Rhabditida</taxon>
        <taxon>Tylenchina</taxon>
        <taxon>Panagrolaimomorpha</taxon>
        <taxon>Panagrolaimoidea</taxon>
        <taxon>Panagrolaimidae</taxon>
        <taxon>Panagrolaimus</taxon>
    </lineage>
</organism>
<reference evidence="2" key="1">
    <citation type="submission" date="2022-11" db="UniProtKB">
        <authorList>
            <consortium name="WormBaseParasite"/>
        </authorList>
    </citation>
    <scope>IDENTIFICATION</scope>
</reference>
<proteinExistence type="predicted"/>
<protein>
    <submittedName>
        <fullName evidence="2">F-box domain-containing protein</fullName>
    </submittedName>
</protein>
<dbReference type="WBParaSite" id="JU765_v2.g11612.t1">
    <property type="protein sequence ID" value="JU765_v2.g11612.t1"/>
    <property type="gene ID" value="JU765_v2.g11612"/>
</dbReference>
<evidence type="ECO:0000313" key="1">
    <source>
        <dbReference type="Proteomes" id="UP000887576"/>
    </source>
</evidence>
<sequence length="402" mass="46469">MTDYFNFLGLPLVVQELITNEIVHNSIPEDRIQLALTSKYCNELVQRARPKKIIDRFSVVEFFSCFIFIADSKKYTKAKEELMEILTNCQIKKILLNDAPETEDDLEIFDMLSEAAKFATKLHIFFPDLDYMDKIVEFYVKMKHLKSVMLWGSDLILPSYPSKVALEFGFGDAPGYFSEDFEEETQNSPLSSFELKCSLTLEKCQQYLQTAEFSIGADISIRYHRMHVPVYLIHLGQNIFTLEMFSNNSCPIFISQKFVGRNRRILKLKRSDFLQPYGKKSPEIAFNVMSASNLDKNYFSGAFKEGQQKMLINLENVDLDEILTVKFVDERIKCRDGNRVTEYYVRPRYSAKMLVSAFPTVNFTTPEERVKTINNVLGTKLQLIQAENFAQIVKVLIQDSSS</sequence>